<dbReference type="InterPro" id="IPR050987">
    <property type="entry name" value="AtrR-like"/>
</dbReference>
<dbReference type="InterPro" id="IPR036864">
    <property type="entry name" value="Zn2-C6_fun-type_DNA-bd_sf"/>
</dbReference>
<evidence type="ECO:0000256" key="3">
    <source>
        <dbReference type="SAM" id="MobiDB-lite"/>
    </source>
</evidence>
<dbReference type="CDD" id="cd00067">
    <property type="entry name" value="GAL4"/>
    <property type="match status" value="1"/>
</dbReference>
<gene>
    <name evidence="5" type="ORF">BD626DRAFT_475704</name>
</gene>
<evidence type="ECO:0000259" key="4">
    <source>
        <dbReference type="PROSITE" id="PS50048"/>
    </source>
</evidence>
<feature type="compositionally biased region" description="Polar residues" evidence="3">
    <location>
        <begin position="176"/>
        <end position="206"/>
    </location>
</feature>
<dbReference type="Pfam" id="PF04082">
    <property type="entry name" value="Fungal_trans"/>
    <property type="match status" value="1"/>
</dbReference>
<evidence type="ECO:0000256" key="2">
    <source>
        <dbReference type="ARBA" id="ARBA00023242"/>
    </source>
</evidence>
<feature type="domain" description="Zn(2)-C6 fungal-type" evidence="4">
    <location>
        <begin position="59"/>
        <end position="92"/>
    </location>
</feature>
<dbReference type="GO" id="GO:0006351">
    <property type="term" value="P:DNA-templated transcription"/>
    <property type="evidence" value="ECO:0007669"/>
    <property type="project" value="InterPro"/>
</dbReference>
<dbReference type="GO" id="GO:0003677">
    <property type="term" value="F:DNA binding"/>
    <property type="evidence" value="ECO:0007669"/>
    <property type="project" value="InterPro"/>
</dbReference>
<proteinExistence type="predicted"/>
<evidence type="ECO:0000256" key="1">
    <source>
        <dbReference type="ARBA" id="ARBA00022723"/>
    </source>
</evidence>
<feature type="region of interest" description="Disordered" evidence="3">
    <location>
        <begin position="1"/>
        <end position="50"/>
    </location>
</feature>
<feature type="compositionally biased region" description="Low complexity" evidence="3">
    <location>
        <begin position="155"/>
        <end position="167"/>
    </location>
</feature>
<dbReference type="Gene3D" id="4.10.240.10">
    <property type="entry name" value="Zn(2)-C6 fungal-type DNA-binding domain"/>
    <property type="match status" value="1"/>
</dbReference>
<dbReference type="Proteomes" id="UP000320762">
    <property type="component" value="Unassembled WGS sequence"/>
</dbReference>
<dbReference type="SMART" id="SM00066">
    <property type="entry name" value="GAL4"/>
    <property type="match status" value="1"/>
</dbReference>
<feature type="compositionally biased region" description="Polar residues" evidence="3">
    <location>
        <begin position="263"/>
        <end position="282"/>
    </location>
</feature>
<feature type="compositionally biased region" description="Polar residues" evidence="3">
    <location>
        <begin position="834"/>
        <end position="844"/>
    </location>
</feature>
<dbReference type="InterPro" id="IPR007219">
    <property type="entry name" value="XnlR_reg_dom"/>
</dbReference>
<dbReference type="PROSITE" id="PS00463">
    <property type="entry name" value="ZN2_CY6_FUNGAL_1"/>
    <property type="match status" value="1"/>
</dbReference>
<feature type="compositionally biased region" description="Polar residues" evidence="3">
    <location>
        <begin position="807"/>
        <end position="817"/>
    </location>
</feature>
<dbReference type="SMART" id="SM00906">
    <property type="entry name" value="Fungal_trans"/>
    <property type="match status" value="1"/>
</dbReference>
<dbReference type="CDD" id="cd12148">
    <property type="entry name" value="fungal_TF_MHR"/>
    <property type="match status" value="1"/>
</dbReference>
<evidence type="ECO:0000313" key="6">
    <source>
        <dbReference type="Proteomes" id="UP000320762"/>
    </source>
</evidence>
<dbReference type="PANTHER" id="PTHR46910:SF38">
    <property type="entry name" value="ZN(2)-C6 FUNGAL-TYPE DOMAIN-CONTAINING PROTEIN"/>
    <property type="match status" value="1"/>
</dbReference>
<dbReference type="Pfam" id="PF00172">
    <property type="entry name" value="Zn_clus"/>
    <property type="match status" value="1"/>
</dbReference>
<dbReference type="PROSITE" id="PS50048">
    <property type="entry name" value="ZN2_CY6_FUNGAL_2"/>
    <property type="match status" value="1"/>
</dbReference>
<dbReference type="SUPFAM" id="SSF57701">
    <property type="entry name" value="Zn2/Cys6 DNA-binding domain"/>
    <property type="match status" value="1"/>
</dbReference>
<keyword evidence="1" id="KW-0479">Metal-binding</keyword>
<dbReference type="InterPro" id="IPR001138">
    <property type="entry name" value="Zn2Cys6_DnaBD"/>
</dbReference>
<reference evidence="5 6" key="1">
    <citation type="journal article" date="2019" name="New Phytol.">
        <title>Comparative genomics reveals unique wood-decay strategies and fruiting body development in the Schizophyllaceae.</title>
        <authorList>
            <person name="Almasi E."/>
            <person name="Sahu N."/>
            <person name="Krizsan K."/>
            <person name="Balint B."/>
            <person name="Kovacs G.M."/>
            <person name="Kiss B."/>
            <person name="Cseklye J."/>
            <person name="Drula E."/>
            <person name="Henrissat B."/>
            <person name="Nagy I."/>
            <person name="Chovatia M."/>
            <person name="Adam C."/>
            <person name="LaButti K."/>
            <person name="Lipzen A."/>
            <person name="Riley R."/>
            <person name="Grigoriev I.V."/>
            <person name="Nagy L.G."/>
        </authorList>
    </citation>
    <scope>NUCLEOTIDE SEQUENCE [LARGE SCALE GENOMIC DNA]</scope>
    <source>
        <strain evidence="5 6">NL-1724</strain>
    </source>
</reference>
<accession>A0A550CYM5</accession>
<dbReference type="GO" id="GO:0008270">
    <property type="term" value="F:zinc ion binding"/>
    <property type="evidence" value="ECO:0007669"/>
    <property type="project" value="InterPro"/>
</dbReference>
<protein>
    <submittedName>
        <fullName evidence="5">Fungal-specific transcription factor domain-containing protein</fullName>
    </submittedName>
</protein>
<evidence type="ECO:0000313" key="5">
    <source>
        <dbReference type="EMBL" id="TRM69897.1"/>
    </source>
</evidence>
<dbReference type="AlphaFoldDB" id="A0A550CYM5"/>
<feature type="region of interest" description="Disordered" evidence="3">
    <location>
        <begin position="130"/>
        <end position="212"/>
    </location>
</feature>
<keyword evidence="2" id="KW-0539">Nucleus</keyword>
<keyword evidence="6" id="KW-1185">Reference proteome</keyword>
<dbReference type="PANTHER" id="PTHR46910">
    <property type="entry name" value="TRANSCRIPTION FACTOR PDR1"/>
    <property type="match status" value="1"/>
</dbReference>
<dbReference type="EMBL" id="VDMD01000001">
    <property type="protein sequence ID" value="TRM69897.1"/>
    <property type="molecule type" value="Genomic_DNA"/>
</dbReference>
<sequence length="1107" mass="123448">MRASTSHHHAPDAASTSSLPVPPINTFAALENERRADASQSPEYVADSLSSKRRKLDRACDACRRRKTRCDGPSRADNVCSTCLQANKSCTYLESSKPRGPPKAYITGLEDRLDRIESLLKRLRPDIDVEAEFGPPIPRDSWRTETSTSRDVPRKSLPPSAPPSAIDSPKDRRHVSSSAAEPSSTARTYTRPGNMNMSDTESNSGWYSADVDDTIEDVGGGVKLSLPGVDDESNRNSRFIGRSSGAPWIEAARKLRDLHIAESGQQSPAESTTPASAVSAETQSSLRRQEYWVSPDWELANEGHKLVDETLAYVQDHLPPPDLSLSLIDLYFAYTNTHIPLLHRPTFERQWRSGLYRRNQWFAAVCFAIFAVASRWSDDLRVLPESCVAGPDGPTWHAAGSLYFQLSMYIVKRHRSVIYPPCLHEIQLFTVQAMFMRGTHWFGSSWLYTSVGVVKAQDVGAHRKSIYSNIKATDRELWKRAWWCLVLFDRLDSASFGKPCSTREEDFDVDLLLEVDDEYWETGDPETDFKQPRGKPSKVTAFNLVIKLSSVIARTLRTVYSLDKTNMPLGPYTRNLDPVITQLNTALTEWVESVPDHLKPSRIDDPTFANQAATLFTTYYFTQMLIYRPFIPRPPTPAHPYSPSGPYPAAAICLNAAKACVGIIQQQLPNGYTNVPNLLTIAHLAAGTLLFGWWELKARERTVVGGVEDVKPNVTVMDQMMAHIRVAMQALEWASPRWPRVELLLNHLRSGLPSEDMNRRAERLPMVMPMKDQRTVTPRIRANSLASATREDMLPTPMSAPAEWSGWQESAGRSASTRPLAVPLRRSSDVPPATYTSRQNSTQQIVDRLDESRSYTDDARNVYLSPSYAASPGTSYLSPWSDTQPYAGPRSASPVDMEETERPVAISALRRSASRNRLNRHANASSAKFNESYARGLPASNMRGTLQDSQSAAFDRRASLASPNLLQPTLVEPHSAFARHSFDVAESGRASPYDEYRDRHPMYEPLPAFEEHGGHLYDKPRLQVQTTLDTLPGTSAISRAFEKGRYGNLSPAPPMNGGYAASPVDRHYEAQDGSWMLPSIAARGHQYANYRPASAYPGNAPDPRQSH</sequence>
<dbReference type="GO" id="GO:0000981">
    <property type="term" value="F:DNA-binding transcription factor activity, RNA polymerase II-specific"/>
    <property type="evidence" value="ECO:0007669"/>
    <property type="project" value="InterPro"/>
</dbReference>
<comment type="caution">
    <text evidence="5">The sequence shown here is derived from an EMBL/GenBank/DDBJ whole genome shotgun (WGS) entry which is preliminary data.</text>
</comment>
<feature type="region of interest" description="Disordered" evidence="3">
    <location>
        <begin position="262"/>
        <end position="282"/>
    </location>
</feature>
<name>A0A550CYM5_9AGAR</name>
<feature type="region of interest" description="Disordered" evidence="3">
    <location>
        <begin position="795"/>
        <end position="844"/>
    </location>
</feature>
<dbReference type="OrthoDB" id="4456959at2759"/>
<organism evidence="5 6">
    <name type="scientific">Schizophyllum amplum</name>
    <dbReference type="NCBI Taxonomy" id="97359"/>
    <lineage>
        <taxon>Eukaryota</taxon>
        <taxon>Fungi</taxon>
        <taxon>Dikarya</taxon>
        <taxon>Basidiomycota</taxon>
        <taxon>Agaricomycotina</taxon>
        <taxon>Agaricomycetes</taxon>
        <taxon>Agaricomycetidae</taxon>
        <taxon>Agaricales</taxon>
        <taxon>Schizophyllaceae</taxon>
        <taxon>Schizophyllum</taxon>
    </lineage>
</organism>